<evidence type="ECO:0000313" key="2">
    <source>
        <dbReference type="EMBL" id="MBE9376548.1"/>
    </source>
</evidence>
<keyword evidence="1" id="KW-0732">Signal</keyword>
<protein>
    <recommendedName>
        <fullName evidence="4">Porin</fullName>
    </recommendedName>
</protein>
<evidence type="ECO:0000256" key="1">
    <source>
        <dbReference type="SAM" id="SignalP"/>
    </source>
</evidence>
<reference evidence="2" key="1">
    <citation type="submission" date="2020-10" db="EMBL/GenBank/DDBJ databases">
        <title>Diversity and distribution of actinomycetes associated with coral in the coast of Hainan.</title>
        <authorList>
            <person name="Li F."/>
        </authorList>
    </citation>
    <scope>NUCLEOTIDE SEQUENCE</scope>
    <source>
        <strain evidence="2">HNM0983</strain>
    </source>
</reference>
<proteinExistence type="predicted"/>
<evidence type="ECO:0008006" key="4">
    <source>
        <dbReference type="Google" id="ProtNLM"/>
    </source>
</evidence>
<comment type="caution">
    <text evidence="2">The sequence shown here is derived from an EMBL/GenBank/DDBJ whole genome shotgun (WGS) entry which is preliminary data.</text>
</comment>
<name>A0A929BFE4_9PSEU</name>
<feature type="signal peptide" evidence="1">
    <location>
        <begin position="1"/>
        <end position="32"/>
    </location>
</feature>
<dbReference type="AlphaFoldDB" id="A0A929BFE4"/>
<dbReference type="EMBL" id="JADEYC010000045">
    <property type="protein sequence ID" value="MBE9376548.1"/>
    <property type="molecule type" value="Genomic_DNA"/>
</dbReference>
<accession>A0A929BFE4</accession>
<evidence type="ECO:0000313" key="3">
    <source>
        <dbReference type="Proteomes" id="UP000598360"/>
    </source>
</evidence>
<gene>
    <name evidence="2" type="ORF">IQ251_19025</name>
</gene>
<dbReference type="RefSeq" id="WP_193930368.1">
    <property type="nucleotide sequence ID" value="NZ_JADEYC010000045.1"/>
</dbReference>
<organism evidence="2 3">
    <name type="scientific">Saccharopolyspora montiporae</name>
    <dbReference type="NCBI Taxonomy" id="2781240"/>
    <lineage>
        <taxon>Bacteria</taxon>
        <taxon>Bacillati</taxon>
        <taxon>Actinomycetota</taxon>
        <taxon>Actinomycetes</taxon>
        <taxon>Pseudonocardiales</taxon>
        <taxon>Pseudonocardiaceae</taxon>
        <taxon>Saccharopolyspora</taxon>
    </lineage>
</organism>
<feature type="chain" id="PRO_5037299387" description="Porin" evidence="1">
    <location>
        <begin position="33"/>
        <end position="203"/>
    </location>
</feature>
<sequence>MRNSRVPMKALSKIATAALVLSAVGTAGPAAAQPEQPDEQPLAQVQTRGVEITQEQADLIEQAVQANPELSASDALDAAGVDETQQRVVEEGYAEATADCSAMSLWGNSDGAYTWKNDFFRLTGGFAVGGNVRIYTDGAFFIPGIRGIEGRSQDISGQMPSSGLFPNGMGAEAWSVNTRLPHLDPAFCYGEVWASFDHSAPQG</sequence>
<dbReference type="Proteomes" id="UP000598360">
    <property type="component" value="Unassembled WGS sequence"/>
</dbReference>
<keyword evidence="3" id="KW-1185">Reference proteome</keyword>